<dbReference type="AlphaFoldDB" id="A0A1B0C4H4"/>
<dbReference type="GO" id="GO:0005507">
    <property type="term" value="F:copper ion binding"/>
    <property type="evidence" value="ECO:0007669"/>
    <property type="project" value="TreeGrafter"/>
</dbReference>
<keyword evidence="2" id="KW-1185">Reference proteome</keyword>
<reference evidence="2" key="1">
    <citation type="submission" date="2015-01" db="EMBL/GenBank/DDBJ databases">
        <authorList>
            <person name="Aksoy S."/>
            <person name="Warren W."/>
            <person name="Wilson R.K."/>
        </authorList>
    </citation>
    <scope>NUCLEOTIDE SEQUENCE [LARGE SCALE GENOMIC DNA]</scope>
    <source>
        <strain evidence="2">IAEA</strain>
    </source>
</reference>
<dbReference type="Proteomes" id="UP000092460">
    <property type="component" value="Unassembled WGS sequence"/>
</dbReference>
<dbReference type="VEuPathDB" id="VectorBase:GPPI048888"/>
<dbReference type="GO" id="GO:0004500">
    <property type="term" value="F:dopamine beta-monooxygenase activity"/>
    <property type="evidence" value="ECO:0007669"/>
    <property type="project" value="InterPro"/>
</dbReference>
<accession>A0A1B0C4H4</accession>
<evidence type="ECO:0000313" key="2">
    <source>
        <dbReference type="Proteomes" id="UP000092460"/>
    </source>
</evidence>
<dbReference type="PANTHER" id="PTHR10157">
    <property type="entry name" value="DOPAMINE BETA HYDROXYLASE RELATED"/>
    <property type="match status" value="1"/>
</dbReference>
<name>A0A1B0C4H4_9MUSC</name>
<dbReference type="GO" id="GO:0030667">
    <property type="term" value="C:secretory granule membrane"/>
    <property type="evidence" value="ECO:0007669"/>
    <property type="project" value="TreeGrafter"/>
</dbReference>
<dbReference type="InterPro" id="IPR008977">
    <property type="entry name" value="PHM/PNGase_F_dom_sf"/>
</dbReference>
<dbReference type="PANTHER" id="PTHR10157:SF40">
    <property type="entry name" value="MOXD1 HOMOLOG 2"/>
    <property type="match status" value="1"/>
</dbReference>
<organism evidence="1 2">
    <name type="scientific">Glossina palpalis gambiensis</name>
    <dbReference type="NCBI Taxonomy" id="67801"/>
    <lineage>
        <taxon>Eukaryota</taxon>
        <taxon>Metazoa</taxon>
        <taxon>Ecdysozoa</taxon>
        <taxon>Arthropoda</taxon>
        <taxon>Hexapoda</taxon>
        <taxon>Insecta</taxon>
        <taxon>Pterygota</taxon>
        <taxon>Neoptera</taxon>
        <taxon>Endopterygota</taxon>
        <taxon>Diptera</taxon>
        <taxon>Brachycera</taxon>
        <taxon>Muscomorpha</taxon>
        <taxon>Hippoboscoidea</taxon>
        <taxon>Glossinidae</taxon>
        <taxon>Glossina</taxon>
    </lineage>
</organism>
<dbReference type="STRING" id="67801.A0A1B0C4H4"/>
<protein>
    <submittedName>
        <fullName evidence="1">Uncharacterized protein</fullName>
    </submittedName>
</protein>
<dbReference type="InterPro" id="IPR000945">
    <property type="entry name" value="DBH-like"/>
</dbReference>
<dbReference type="EnsemblMetazoa" id="GPPI048888-RA">
    <property type="protein sequence ID" value="GPPI048888-PA"/>
    <property type="gene ID" value="GPPI048888"/>
</dbReference>
<dbReference type="GO" id="GO:0006589">
    <property type="term" value="P:octopamine biosynthetic process"/>
    <property type="evidence" value="ECO:0007669"/>
    <property type="project" value="TreeGrafter"/>
</dbReference>
<dbReference type="SUPFAM" id="SSF49742">
    <property type="entry name" value="PHM/PNGase F"/>
    <property type="match status" value="1"/>
</dbReference>
<evidence type="ECO:0000313" key="1">
    <source>
        <dbReference type="EnsemblMetazoa" id="GPPI048888-PA"/>
    </source>
</evidence>
<sequence>MFDSFYSCFVYSSSSFSSSLFHSYIKGGLTMKEESCIVLMLYYPRQNKLTTCHSLPSLPTVLHSLGIEQLATDSNPVLISAPPELAGMTLEVRLLSYDWRNQFNEFQEATRKGSFKPLCWGVKNRVVPVSINLKNLKRKSIHHTSLKKT</sequence>
<dbReference type="GO" id="GO:0005615">
    <property type="term" value="C:extracellular space"/>
    <property type="evidence" value="ECO:0007669"/>
    <property type="project" value="TreeGrafter"/>
</dbReference>
<proteinExistence type="predicted"/>
<dbReference type="GO" id="GO:0042421">
    <property type="term" value="P:norepinephrine biosynthetic process"/>
    <property type="evidence" value="ECO:0007669"/>
    <property type="project" value="TreeGrafter"/>
</dbReference>
<dbReference type="GO" id="GO:0042420">
    <property type="term" value="P:dopamine catabolic process"/>
    <property type="evidence" value="ECO:0007669"/>
    <property type="project" value="TreeGrafter"/>
</dbReference>
<dbReference type="EMBL" id="JXJN01025457">
    <property type="status" value="NOT_ANNOTATED_CDS"/>
    <property type="molecule type" value="Genomic_DNA"/>
</dbReference>
<reference evidence="1" key="2">
    <citation type="submission" date="2020-05" db="UniProtKB">
        <authorList>
            <consortium name="EnsemblMetazoa"/>
        </authorList>
    </citation>
    <scope>IDENTIFICATION</scope>
    <source>
        <strain evidence="1">IAEA</strain>
    </source>
</reference>